<keyword evidence="1" id="KW-0472">Membrane</keyword>
<comment type="caution">
    <text evidence="2">The sequence shown here is derived from an EMBL/GenBank/DDBJ whole genome shotgun (WGS) entry which is preliminary data.</text>
</comment>
<dbReference type="AlphaFoldDB" id="A0A2G6E582"/>
<feature type="transmembrane region" description="Helical" evidence="1">
    <location>
        <begin position="174"/>
        <end position="194"/>
    </location>
</feature>
<sequence length="572" mass="65013">MEFIAVHPAAPELCVIMKSTFKRFGFYFSEWLTVVIVYSLLILFFASRAYIFTTYNREISWLIVLLFFLGALMLLLHLRSLYREDRALSEVGQQIPSFKMDLSRLLKNRPTLSAENFADNLRQTVDKHFSHRKKSLIKTRIYHIAGMALSGTAREQGTLSLLLQQQSEVKGSRVHYISGILIMIGLLGTFLGLVQSVQYLQNFFVTTPSVDFNSLFADMKNTLGGLDRAFGTSIGGITAYLVLGYLNVVFKAKQAYVLHQVENMTVEELVPTFSTIYQECTKDPSSNAADVLQTLPDRVAGELGRSLETVIHQTIGGSSENLKATGLYLQQAAEGILAGQQSFRETLTAFAEFFTGFQEGRAQLVDSQQSISEGVQRFSQALAHLEKNQNMLTESLNMTREYFEHSETRLCGMDETIHKMHKVWQDNNTLFEQFVKTIQQEHAMLSQTTEGLQEMLQSVKTDSREFFQVAQQHIQRPIEKNTDVHERLLESHTLLSSLLHDMKHFLMDEQNGLRLLSASMDETFGNAKLQYFQLVEYVEALHTRLRENHAQLAQVQETASAIQQQLQSRRGA</sequence>
<feature type="transmembrane region" description="Helical" evidence="1">
    <location>
        <begin position="229"/>
        <end position="250"/>
    </location>
</feature>
<evidence type="ECO:0008006" key="4">
    <source>
        <dbReference type="Google" id="ProtNLM"/>
    </source>
</evidence>
<evidence type="ECO:0000313" key="3">
    <source>
        <dbReference type="Proteomes" id="UP000229740"/>
    </source>
</evidence>
<proteinExistence type="predicted"/>
<organism evidence="2 3">
    <name type="scientific">candidate division KSB3 bacterium</name>
    <dbReference type="NCBI Taxonomy" id="2044937"/>
    <lineage>
        <taxon>Bacteria</taxon>
        <taxon>candidate division KSB3</taxon>
    </lineage>
</organism>
<name>A0A2G6E582_9BACT</name>
<accession>A0A2G6E582</accession>
<evidence type="ECO:0000313" key="2">
    <source>
        <dbReference type="EMBL" id="PID57233.1"/>
    </source>
</evidence>
<feature type="transmembrane region" description="Helical" evidence="1">
    <location>
        <begin position="26"/>
        <end position="47"/>
    </location>
</feature>
<keyword evidence="1" id="KW-1133">Transmembrane helix</keyword>
<dbReference type="Proteomes" id="UP000229740">
    <property type="component" value="Unassembled WGS sequence"/>
</dbReference>
<protein>
    <recommendedName>
        <fullName evidence="4">MotA/TolQ/ExbB proton channel domain-containing protein</fullName>
    </recommendedName>
</protein>
<reference evidence="2 3" key="1">
    <citation type="submission" date="2017-10" db="EMBL/GenBank/DDBJ databases">
        <title>Novel microbial diversity and functional potential in the marine mammal oral microbiome.</title>
        <authorList>
            <person name="Dudek N.K."/>
            <person name="Sun C.L."/>
            <person name="Burstein D."/>
            <person name="Kantor R.S."/>
            <person name="Aliaga Goltsman D.S."/>
            <person name="Bik E.M."/>
            <person name="Thomas B.C."/>
            <person name="Banfield J.F."/>
            <person name="Relman D.A."/>
        </authorList>
    </citation>
    <scope>NUCLEOTIDE SEQUENCE [LARGE SCALE GENOMIC DNA]</scope>
    <source>
        <strain evidence="2">DOLZORAL124_49_17</strain>
    </source>
</reference>
<evidence type="ECO:0000256" key="1">
    <source>
        <dbReference type="SAM" id="Phobius"/>
    </source>
</evidence>
<keyword evidence="1" id="KW-0812">Transmembrane</keyword>
<feature type="transmembrane region" description="Helical" evidence="1">
    <location>
        <begin position="59"/>
        <end position="78"/>
    </location>
</feature>
<dbReference type="EMBL" id="PDPS01000028">
    <property type="protein sequence ID" value="PID57233.1"/>
    <property type="molecule type" value="Genomic_DNA"/>
</dbReference>
<gene>
    <name evidence="2" type="ORF">CSB45_08385</name>
</gene>